<dbReference type="VEuPathDB" id="FungiDB:SI65_05023"/>
<evidence type="ECO:0000313" key="3">
    <source>
        <dbReference type="Proteomes" id="UP000094569"/>
    </source>
</evidence>
<feature type="region of interest" description="Disordered" evidence="1">
    <location>
        <begin position="1"/>
        <end position="55"/>
    </location>
</feature>
<gene>
    <name evidence="2" type="ORF">SI65_05023</name>
</gene>
<keyword evidence="3" id="KW-1185">Reference proteome</keyword>
<comment type="caution">
    <text evidence="2">The sequence shown here is derived from an EMBL/GenBank/DDBJ whole genome shotgun (WGS) entry which is preliminary data.</text>
</comment>
<dbReference type="Proteomes" id="UP000094569">
    <property type="component" value="Unassembled WGS sequence"/>
</dbReference>
<feature type="compositionally biased region" description="Polar residues" evidence="1">
    <location>
        <begin position="1"/>
        <end position="17"/>
    </location>
</feature>
<dbReference type="EMBL" id="JXNT01000004">
    <property type="protein sequence ID" value="ODM20037.1"/>
    <property type="molecule type" value="Genomic_DNA"/>
</dbReference>
<sequence length="100" mass="11269">MRLMNAPTSPANGTTEETAMKLDEDAVEDQGHGDHGPKEESRDHNPNTADRKTHLERILEKDKEEIAAHKRVIECFNNMLHDAEDAVRIQKNSSCEQSGF</sequence>
<name>A0A1E3BGJ6_ASPCR</name>
<evidence type="ECO:0000313" key="2">
    <source>
        <dbReference type="EMBL" id="ODM20037.1"/>
    </source>
</evidence>
<reference evidence="2 3" key="1">
    <citation type="journal article" date="2016" name="BMC Genomics">
        <title>Comparative genomic and transcriptomic analyses of the Fuzhuan brick tea-fermentation fungus Aspergillus cristatus.</title>
        <authorList>
            <person name="Ge Y."/>
            <person name="Wang Y."/>
            <person name="Liu Y."/>
            <person name="Tan Y."/>
            <person name="Ren X."/>
            <person name="Zhang X."/>
            <person name="Hyde K.D."/>
            <person name="Liu Y."/>
            <person name="Liu Z."/>
        </authorList>
    </citation>
    <scope>NUCLEOTIDE SEQUENCE [LARGE SCALE GENOMIC DNA]</scope>
    <source>
        <strain evidence="2 3">GZAAS20.1005</strain>
    </source>
</reference>
<proteinExistence type="predicted"/>
<feature type="compositionally biased region" description="Basic and acidic residues" evidence="1">
    <location>
        <begin position="18"/>
        <end position="55"/>
    </location>
</feature>
<protein>
    <submittedName>
        <fullName evidence="2">Uncharacterized protein</fullName>
    </submittedName>
</protein>
<accession>A0A1E3BGJ6</accession>
<dbReference type="AlphaFoldDB" id="A0A1E3BGJ6"/>
<organism evidence="2 3">
    <name type="scientific">Aspergillus cristatus</name>
    <name type="common">Chinese Fuzhuan brick tea-fermentation fungus</name>
    <name type="synonym">Eurotium cristatum</name>
    <dbReference type="NCBI Taxonomy" id="573508"/>
    <lineage>
        <taxon>Eukaryota</taxon>
        <taxon>Fungi</taxon>
        <taxon>Dikarya</taxon>
        <taxon>Ascomycota</taxon>
        <taxon>Pezizomycotina</taxon>
        <taxon>Eurotiomycetes</taxon>
        <taxon>Eurotiomycetidae</taxon>
        <taxon>Eurotiales</taxon>
        <taxon>Aspergillaceae</taxon>
        <taxon>Aspergillus</taxon>
        <taxon>Aspergillus subgen. Aspergillus</taxon>
    </lineage>
</organism>
<evidence type="ECO:0000256" key="1">
    <source>
        <dbReference type="SAM" id="MobiDB-lite"/>
    </source>
</evidence>